<dbReference type="OrthoDB" id="7844406at2759"/>
<gene>
    <name evidence="2" type="ORF">AWZ03_000528</name>
</gene>
<comment type="caution">
    <text evidence="2">The sequence shown here is derived from an EMBL/GenBank/DDBJ whole genome shotgun (WGS) entry which is preliminary data.</text>
</comment>
<evidence type="ECO:0000256" key="1">
    <source>
        <dbReference type="SAM" id="Phobius"/>
    </source>
</evidence>
<keyword evidence="3" id="KW-1185">Reference proteome</keyword>
<keyword evidence="1" id="KW-1133">Transmembrane helix</keyword>
<evidence type="ECO:0000313" key="3">
    <source>
        <dbReference type="Proteomes" id="UP000295192"/>
    </source>
</evidence>
<dbReference type="Pfam" id="PF15883">
    <property type="entry name" value="DUF4736"/>
    <property type="match status" value="1"/>
</dbReference>
<name>A0A484BZ26_DRONA</name>
<keyword evidence="1" id="KW-0812">Transmembrane</keyword>
<evidence type="ECO:0000313" key="2">
    <source>
        <dbReference type="EMBL" id="TDG52985.1"/>
    </source>
</evidence>
<sequence length="199" mass="23342">MFGIVQQVRDLLRVHYNALGVSCLICVSLVGILDYSHGVHGCDLYCWQEQLNLVEDKPMALMLLIASLKLLIILVLTLLSYTQTRPAPEQSIGQLKRRYRRFIVMRLLAAHHRFLYGSEQLQHRHSELLLAIQLFRSDARKLYERSAEQLRQDVHQMLHVEEQLEQELLQRGYDRYKCVSQLRDVDIYRLVLAMPFPKA</sequence>
<dbReference type="Proteomes" id="UP000295192">
    <property type="component" value="Unassembled WGS sequence"/>
</dbReference>
<accession>A0A484BZ26</accession>
<dbReference type="KEGG" id="dnv:108652346"/>
<proteinExistence type="predicted"/>
<protein>
    <submittedName>
        <fullName evidence="2">Uncharacterized protein</fullName>
    </submittedName>
</protein>
<feature type="transmembrane region" description="Helical" evidence="1">
    <location>
        <begin position="59"/>
        <end position="81"/>
    </location>
</feature>
<dbReference type="OMA" id="KRYCRFL"/>
<organism evidence="2 3">
    <name type="scientific">Drosophila navojoa</name>
    <name type="common">Fruit fly</name>
    <dbReference type="NCBI Taxonomy" id="7232"/>
    <lineage>
        <taxon>Eukaryota</taxon>
        <taxon>Metazoa</taxon>
        <taxon>Ecdysozoa</taxon>
        <taxon>Arthropoda</taxon>
        <taxon>Hexapoda</taxon>
        <taxon>Insecta</taxon>
        <taxon>Pterygota</taxon>
        <taxon>Neoptera</taxon>
        <taxon>Endopterygota</taxon>
        <taxon>Diptera</taxon>
        <taxon>Brachycera</taxon>
        <taxon>Muscomorpha</taxon>
        <taxon>Ephydroidea</taxon>
        <taxon>Drosophilidae</taxon>
        <taxon>Drosophila</taxon>
    </lineage>
</organism>
<feature type="transmembrane region" description="Helical" evidence="1">
    <location>
        <begin position="12"/>
        <end position="33"/>
    </location>
</feature>
<dbReference type="InterPro" id="IPR031754">
    <property type="entry name" value="DUF4736"/>
</dbReference>
<dbReference type="EMBL" id="LSRL02000002">
    <property type="protein sequence ID" value="TDG52985.1"/>
    <property type="molecule type" value="Genomic_DNA"/>
</dbReference>
<keyword evidence="1" id="KW-0472">Membrane</keyword>
<reference evidence="2 3" key="1">
    <citation type="journal article" date="2019" name="J. Hered.">
        <title>An Improved Genome Assembly for Drosophila navojoa, the Basal Species in the mojavensis Cluster.</title>
        <authorList>
            <person name="Vanderlinde T."/>
            <person name="Dupim E.G."/>
            <person name="Nazario-Yepiz N.O."/>
            <person name="Carvalho A.B."/>
        </authorList>
    </citation>
    <scope>NUCLEOTIDE SEQUENCE [LARGE SCALE GENOMIC DNA]</scope>
    <source>
        <strain evidence="2">Navoj_Jal97</strain>
        <tissue evidence="2">Whole organism</tissue>
    </source>
</reference>
<dbReference type="AlphaFoldDB" id="A0A484BZ26"/>